<organism evidence="8">
    <name type="scientific">freshwater metagenome</name>
    <dbReference type="NCBI Taxonomy" id="449393"/>
    <lineage>
        <taxon>unclassified sequences</taxon>
        <taxon>metagenomes</taxon>
        <taxon>ecological metagenomes</taxon>
    </lineage>
</organism>
<dbReference type="InterPro" id="IPR009075">
    <property type="entry name" value="AcylCo_DH/oxidase_C"/>
</dbReference>
<sequence>MDFRLSTEQDEIRELTNRILTDQVTNESQKAAAASEHGLDMALWRTLADAGIVGIGMPESVGGGGLGALEIAVVLEEVGRATAPVPAYAVMIAGVALGHFGALDQLEGVAGGERIVTIALQEAVGSPYEPSSTVTGGLLSGEKICVPAGTAASAFVVSATDGLYVVAADAVGVTIERQNTTSGIPDARVTFSNSPATKLADAAGCAWLLDVATTAQCLLMSGVCQRALALTAAYAKERVQFERAIATFQAVSQRAGDSYINTEAVRLTAWQAAWRLSEGLPASAQVASAKFWASDGGLQVLHAAQHLHGGVGVDRDYPLHRCFLWGKQIELTMGSTMPSLVRLGRMLADTPVS</sequence>
<dbReference type="GO" id="GO:0003995">
    <property type="term" value="F:acyl-CoA dehydrogenase activity"/>
    <property type="evidence" value="ECO:0007669"/>
    <property type="project" value="TreeGrafter"/>
</dbReference>
<dbReference type="InterPro" id="IPR009100">
    <property type="entry name" value="AcylCoA_DH/oxidase_NM_dom_sf"/>
</dbReference>
<gene>
    <name evidence="8" type="ORF">UFOPK3376_00387</name>
</gene>
<dbReference type="InterPro" id="IPR037069">
    <property type="entry name" value="AcylCoA_DH/ox_N_sf"/>
</dbReference>
<dbReference type="GO" id="GO:0050660">
    <property type="term" value="F:flavin adenine dinucleotide binding"/>
    <property type="evidence" value="ECO:0007669"/>
    <property type="project" value="InterPro"/>
</dbReference>
<dbReference type="CDD" id="cd00567">
    <property type="entry name" value="ACAD"/>
    <property type="match status" value="1"/>
</dbReference>
<evidence type="ECO:0000256" key="2">
    <source>
        <dbReference type="ARBA" id="ARBA00009347"/>
    </source>
</evidence>
<dbReference type="Gene3D" id="1.10.540.10">
    <property type="entry name" value="Acyl-CoA dehydrogenase/oxidase, N-terminal domain"/>
    <property type="match status" value="1"/>
</dbReference>
<comment type="cofactor">
    <cofactor evidence="1">
        <name>FAD</name>
        <dbReference type="ChEBI" id="CHEBI:57692"/>
    </cofactor>
</comment>
<dbReference type="AlphaFoldDB" id="A0A6J7D2Q2"/>
<evidence type="ECO:0000256" key="5">
    <source>
        <dbReference type="ARBA" id="ARBA00023002"/>
    </source>
</evidence>
<dbReference type="PANTHER" id="PTHR43884:SF20">
    <property type="entry name" value="ACYL-COA DEHYDROGENASE FADE28"/>
    <property type="match status" value="1"/>
</dbReference>
<dbReference type="Pfam" id="PF00441">
    <property type="entry name" value="Acyl-CoA_dh_1"/>
    <property type="match status" value="1"/>
</dbReference>
<evidence type="ECO:0000259" key="6">
    <source>
        <dbReference type="Pfam" id="PF00441"/>
    </source>
</evidence>
<dbReference type="PANTHER" id="PTHR43884">
    <property type="entry name" value="ACYL-COA DEHYDROGENASE"/>
    <property type="match status" value="1"/>
</dbReference>
<name>A0A6J7D2Q2_9ZZZZ</name>
<dbReference type="EMBL" id="CAFBLP010000006">
    <property type="protein sequence ID" value="CAB4863214.1"/>
    <property type="molecule type" value="Genomic_DNA"/>
</dbReference>
<accession>A0A6J7D2Q2</accession>
<keyword evidence="4" id="KW-0274">FAD</keyword>
<comment type="similarity">
    <text evidence="2">Belongs to the acyl-CoA dehydrogenase family.</text>
</comment>
<evidence type="ECO:0000313" key="8">
    <source>
        <dbReference type="EMBL" id="CAB4863214.1"/>
    </source>
</evidence>
<evidence type="ECO:0000256" key="3">
    <source>
        <dbReference type="ARBA" id="ARBA00022630"/>
    </source>
</evidence>
<feature type="domain" description="Acyl-CoA dehydrogenase/oxidase C-terminal" evidence="6">
    <location>
        <begin position="213"/>
        <end position="334"/>
    </location>
</feature>
<keyword evidence="3" id="KW-0285">Flavoprotein</keyword>
<proteinExistence type="inferred from homology"/>
<evidence type="ECO:0000256" key="1">
    <source>
        <dbReference type="ARBA" id="ARBA00001974"/>
    </source>
</evidence>
<dbReference type="Gene3D" id="1.20.140.10">
    <property type="entry name" value="Butyryl-CoA Dehydrogenase, subunit A, domain 3"/>
    <property type="match status" value="1"/>
</dbReference>
<evidence type="ECO:0000259" key="7">
    <source>
        <dbReference type="Pfam" id="PF02771"/>
    </source>
</evidence>
<reference evidence="8" key="1">
    <citation type="submission" date="2020-05" db="EMBL/GenBank/DDBJ databases">
        <authorList>
            <person name="Chiriac C."/>
            <person name="Salcher M."/>
            <person name="Ghai R."/>
            <person name="Kavagutti S V."/>
        </authorList>
    </citation>
    <scope>NUCLEOTIDE SEQUENCE</scope>
</reference>
<evidence type="ECO:0000256" key="4">
    <source>
        <dbReference type="ARBA" id="ARBA00022827"/>
    </source>
</evidence>
<dbReference type="Gene3D" id="2.40.110.10">
    <property type="entry name" value="Butyryl-CoA Dehydrogenase, subunit A, domain 2"/>
    <property type="match status" value="1"/>
</dbReference>
<dbReference type="SUPFAM" id="SSF56645">
    <property type="entry name" value="Acyl-CoA dehydrogenase NM domain-like"/>
    <property type="match status" value="1"/>
</dbReference>
<dbReference type="InterPro" id="IPR046373">
    <property type="entry name" value="Acyl-CoA_Oxase/DH_mid-dom_sf"/>
</dbReference>
<protein>
    <submittedName>
        <fullName evidence="8">Unannotated protein</fullName>
    </submittedName>
</protein>
<dbReference type="Pfam" id="PF02771">
    <property type="entry name" value="Acyl-CoA_dh_N"/>
    <property type="match status" value="1"/>
</dbReference>
<feature type="domain" description="Acyl-CoA dehydrogenase/oxidase N-terminal" evidence="7">
    <location>
        <begin position="7"/>
        <end position="105"/>
    </location>
</feature>
<dbReference type="SUPFAM" id="SSF47203">
    <property type="entry name" value="Acyl-CoA dehydrogenase C-terminal domain-like"/>
    <property type="match status" value="1"/>
</dbReference>
<dbReference type="InterPro" id="IPR036250">
    <property type="entry name" value="AcylCo_DH-like_C"/>
</dbReference>
<dbReference type="InterPro" id="IPR013786">
    <property type="entry name" value="AcylCoA_DH/ox_N"/>
</dbReference>
<keyword evidence="5" id="KW-0560">Oxidoreductase</keyword>